<dbReference type="EMBL" id="CALNXI010000092">
    <property type="protein sequence ID" value="CAH3018642.1"/>
    <property type="molecule type" value="Genomic_DNA"/>
</dbReference>
<dbReference type="CDD" id="cd02248">
    <property type="entry name" value="Peptidase_C1A"/>
    <property type="match status" value="1"/>
</dbReference>
<evidence type="ECO:0000256" key="1">
    <source>
        <dbReference type="ARBA" id="ARBA00008455"/>
    </source>
</evidence>
<protein>
    <recommendedName>
        <fullName evidence="12">Cathepsin L</fullName>
    </recommendedName>
</protein>
<sequence>MKGFIAFVLCLAFANGHILHTEYEQQWQAWKTFYEKKYSTDTEEEARYAIWRDNLRKVQQHNSEGHSYTLAMNQFGDLTVDEYRYFFLGLRSYFSNGTKGSTFLPPSGVTLPTTVDWRTKGYVTPVKDQGQCGSCWAFSATGSLEGQHFKKTGNLVSLSEQNLVDCSTSYGNYGCEGGFMDNAFKYIKANGGIDTEKSYPYEARDGPCRFRQAYVGATDTGYMDITPHGSEEALQTATATVGPISVAIDASHGSFQLYHSGVYDEPTCNSTVLDHGVLVVGYGIYRGQDYWLVKNSWNTTWGMKGYIMMSRNKDNQCGIATEASYPLV</sequence>
<dbReference type="Pfam" id="PF08246">
    <property type="entry name" value="Inhibitor_I29"/>
    <property type="match status" value="1"/>
</dbReference>
<evidence type="ECO:0000256" key="5">
    <source>
        <dbReference type="ARBA" id="ARBA00023145"/>
    </source>
</evidence>
<dbReference type="PANTHER" id="PTHR12411">
    <property type="entry name" value="CYSTEINE PROTEASE FAMILY C1-RELATED"/>
    <property type="match status" value="1"/>
</dbReference>
<dbReference type="InterPro" id="IPR025661">
    <property type="entry name" value="Pept_asp_AS"/>
</dbReference>
<evidence type="ECO:0000259" key="8">
    <source>
        <dbReference type="SMART" id="SM00645"/>
    </source>
</evidence>
<comment type="caution">
    <text evidence="10">The sequence shown here is derived from an EMBL/GenBank/DDBJ whole genome shotgun (WGS) entry which is preliminary data.</text>
</comment>
<dbReference type="InterPro" id="IPR000169">
    <property type="entry name" value="Pept_cys_AS"/>
</dbReference>
<reference evidence="10 11" key="1">
    <citation type="submission" date="2022-05" db="EMBL/GenBank/DDBJ databases">
        <authorList>
            <consortium name="Genoscope - CEA"/>
            <person name="William W."/>
        </authorList>
    </citation>
    <scope>NUCLEOTIDE SEQUENCE [LARGE SCALE GENOMIC DNA]</scope>
</reference>
<keyword evidence="4" id="KW-0788">Thiol protease</keyword>
<keyword evidence="5" id="KW-0865">Zymogen</keyword>
<dbReference type="InterPro" id="IPR039417">
    <property type="entry name" value="Peptidase_C1A_papain-like"/>
</dbReference>
<keyword evidence="11" id="KW-1185">Reference proteome</keyword>
<dbReference type="InterPro" id="IPR025660">
    <property type="entry name" value="Pept_his_AS"/>
</dbReference>
<evidence type="ECO:0000256" key="6">
    <source>
        <dbReference type="ARBA" id="ARBA00023157"/>
    </source>
</evidence>
<comment type="similarity">
    <text evidence="1">Belongs to the peptidase C1 family.</text>
</comment>
<keyword evidence="3" id="KW-0378">Hydrolase</keyword>
<dbReference type="InterPro" id="IPR038765">
    <property type="entry name" value="Papain-like_cys_pep_sf"/>
</dbReference>
<dbReference type="SMART" id="SM00848">
    <property type="entry name" value="Inhibitor_I29"/>
    <property type="match status" value="1"/>
</dbReference>
<keyword evidence="7" id="KW-0732">Signal</keyword>
<accession>A0ABN8LNK3</accession>
<gene>
    <name evidence="10" type="ORF">PEVE_00044113</name>
</gene>
<dbReference type="PRINTS" id="PR00705">
    <property type="entry name" value="PAPAIN"/>
</dbReference>
<keyword evidence="6" id="KW-1015">Disulfide bond</keyword>
<feature type="domain" description="Peptidase C1A papain C-terminal" evidence="8">
    <location>
        <begin position="111"/>
        <end position="327"/>
    </location>
</feature>
<dbReference type="PROSITE" id="PS00139">
    <property type="entry name" value="THIOL_PROTEASE_CYS"/>
    <property type="match status" value="1"/>
</dbReference>
<keyword evidence="2" id="KW-0645">Protease</keyword>
<proteinExistence type="inferred from homology"/>
<dbReference type="InterPro" id="IPR000668">
    <property type="entry name" value="Peptidase_C1A_C"/>
</dbReference>
<feature type="domain" description="Cathepsin propeptide inhibitor" evidence="9">
    <location>
        <begin position="27"/>
        <end position="83"/>
    </location>
</feature>
<dbReference type="Pfam" id="PF00112">
    <property type="entry name" value="Peptidase_C1"/>
    <property type="match status" value="1"/>
</dbReference>
<dbReference type="SUPFAM" id="SSF54001">
    <property type="entry name" value="Cysteine proteinases"/>
    <property type="match status" value="1"/>
</dbReference>
<evidence type="ECO:0008006" key="12">
    <source>
        <dbReference type="Google" id="ProtNLM"/>
    </source>
</evidence>
<evidence type="ECO:0000259" key="9">
    <source>
        <dbReference type="SMART" id="SM00848"/>
    </source>
</evidence>
<organism evidence="10 11">
    <name type="scientific">Porites evermanni</name>
    <dbReference type="NCBI Taxonomy" id="104178"/>
    <lineage>
        <taxon>Eukaryota</taxon>
        <taxon>Metazoa</taxon>
        <taxon>Cnidaria</taxon>
        <taxon>Anthozoa</taxon>
        <taxon>Hexacorallia</taxon>
        <taxon>Scleractinia</taxon>
        <taxon>Fungiina</taxon>
        <taxon>Poritidae</taxon>
        <taxon>Porites</taxon>
    </lineage>
</organism>
<evidence type="ECO:0000256" key="4">
    <source>
        <dbReference type="ARBA" id="ARBA00022807"/>
    </source>
</evidence>
<dbReference type="InterPro" id="IPR013128">
    <property type="entry name" value="Peptidase_C1A"/>
</dbReference>
<dbReference type="Gene3D" id="3.90.70.10">
    <property type="entry name" value="Cysteine proteinases"/>
    <property type="match status" value="1"/>
</dbReference>
<feature type="chain" id="PRO_5046058899" description="Cathepsin L" evidence="7">
    <location>
        <begin position="17"/>
        <end position="328"/>
    </location>
</feature>
<evidence type="ECO:0000313" key="10">
    <source>
        <dbReference type="EMBL" id="CAH3018642.1"/>
    </source>
</evidence>
<dbReference type="PROSITE" id="PS00640">
    <property type="entry name" value="THIOL_PROTEASE_ASN"/>
    <property type="match status" value="1"/>
</dbReference>
<evidence type="ECO:0000313" key="11">
    <source>
        <dbReference type="Proteomes" id="UP001159427"/>
    </source>
</evidence>
<dbReference type="Proteomes" id="UP001159427">
    <property type="component" value="Unassembled WGS sequence"/>
</dbReference>
<dbReference type="InterPro" id="IPR013201">
    <property type="entry name" value="Prot_inhib_I29"/>
</dbReference>
<evidence type="ECO:0000256" key="7">
    <source>
        <dbReference type="SAM" id="SignalP"/>
    </source>
</evidence>
<dbReference type="SMART" id="SM00645">
    <property type="entry name" value="Pept_C1"/>
    <property type="match status" value="1"/>
</dbReference>
<feature type="signal peptide" evidence="7">
    <location>
        <begin position="1"/>
        <end position="16"/>
    </location>
</feature>
<name>A0ABN8LNK3_9CNID</name>
<evidence type="ECO:0000256" key="3">
    <source>
        <dbReference type="ARBA" id="ARBA00022801"/>
    </source>
</evidence>
<evidence type="ECO:0000256" key="2">
    <source>
        <dbReference type="ARBA" id="ARBA00022670"/>
    </source>
</evidence>
<dbReference type="PROSITE" id="PS00639">
    <property type="entry name" value="THIOL_PROTEASE_HIS"/>
    <property type="match status" value="1"/>
</dbReference>